<evidence type="ECO:0000256" key="1">
    <source>
        <dbReference type="ARBA" id="ARBA00004886"/>
    </source>
</evidence>
<dbReference type="GO" id="GO:0018189">
    <property type="term" value="P:pyrroloquinoline quinone biosynthetic process"/>
    <property type="evidence" value="ECO:0007669"/>
    <property type="project" value="UniProtKB-UniPathway"/>
</dbReference>
<dbReference type="NCBIfam" id="NF002535">
    <property type="entry name" value="PRK02079.1"/>
    <property type="match status" value="1"/>
</dbReference>
<dbReference type="UniPathway" id="UPA00539"/>
<dbReference type="Proteomes" id="UP000218767">
    <property type="component" value="Unassembled WGS sequence"/>
</dbReference>
<dbReference type="InterPro" id="IPR041881">
    <property type="entry name" value="PqqD_sf"/>
</dbReference>
<gene>
    <name evidence="4" type="ORF">COB20_05230</name>
</gene>
<protein>
    <submittedName>
        <fullName evidence="4">Pyrroloquinoline quinone biosynthesis peptide chaperone PqqD</fullName>
    </submittedName>
</protein>
<dbReference type="InterPro" id="IPR008792">
    <property type="entry name" value="PQQD"/>
</dbReference>
<dbReference type="Pfam" id="PF05402">
    <property type="entry name" value="PqqD"/>
    <property type="match status" value="1"/>
</dbReference>
<sequence length="95" mass="10647">MSEFNLETASFKLNPRYQFQWEEAQQCHVLLYPEGLIKLSGSAAEILQRCQAPTTTATLVNELNKAFPGAEGLTDDVNEFLADAQQQVWIVQVSD</sequence>
<reference evidence="5" key="1">
    <citation type="submission" date="2017-08" db="EMBL/GenBank/DDBJ databases">
        <title>A dynamic microbial community with high functional redundancy inhabits the cold, oxic subseafloor aquifer.</title>
        <authorList>
            <person name="Tully B.J."/>
            <person name="Wheat C.G."/>
            <person name="Glazer B.T."/>
            <person name="Huber J.A."/>
        </authorList>
    </citation>
    <scope>NUCLEOTIDE SEQUENCE [LARGE SCALE GENOMIC DNA]</scope>
</reference>
<evidence type="ECO:0000256" key="2">
    <source>
        <dbReference type="ARBA" id="ARBA00011741"/>
    </source>
</evidence>
<comment type="caution">
    <text evidence="4">The sequence shown here is derived from an EMBL/GenBank/DDBJ whole genome shotgun (WGS) entry which is preliminary data.</text>
</comment>
<organism evidence="4 5">
    <name type="scientific">SAR86 cluster bacterium</name>
    <dbReference type="NCBI Taxonomy" id="2030880"/>
    <lineage>
        <taxon>Bacteria</taxon>
        <taxon>Pseudomonadati</taxon>
        <taxon>Pseudomonadota</taxon>
        <taxon>Gammaproteobacteria</taxon>
        <taxon>SAR86 cluster</taxon>
    </lineage>
</organism>
<name>A0A2A4XAY1_9GAMM</name>
<comment type="subunit">
    <text evidence="2">Monomer. Interacts with PqqE.</text>
</comment>
<proteinExistence type="predicted"/>
<dbReference type="AlphaFoldDB" id="A0A2A4XAY1"/>
<dbReference type="Gene3D" id="1.10.10.1150">
    <property type="entry name" value="Coenzyme PQQ synthesis protein D (PqqD)"/>
    <property type="match status" value="1"/>
</dbReference>
<evidence type="ECO:0000256" key="3">
    <source>
        <dbReference type="ARBA" id="ARBA00022905"/>
    </source>
</evidence>
<dbReference type="NCBIfam" id="TIGR03859">
    <property type="entry name" value="PQQ_PqqD"/>
    <property type="match status" value="1"/>
</dbReference>
<dbReference type="EMBL" id="NVUL01000020">
    <property type="protein sequence ID" value="PCI79187.1"/>
    <property type="molecule type" value="Genomic_DNA"/>
</dbReference>
<keyword evidence="3" id="KW-0884">PQQ biosynthesis</keyword>
<accession>A0A2A4XAY1</accession>
<dbReference type="InterPro" id="IPR022479">
    <property type="entry name" value="PqqD_bac"/>
</dbReference>
<evidence type="ECO:0000313" key="4">
    <source>
        <dbReference type="EMBL" id="PCI79187.1"/>
    </source>
</evidence>
<comment type="pathway">
    <text evidence="1">Cofactor biosynthesis; pyrroloquinoline quinone biosynthesis.</text>
</comment>
<evidence type="ECO:0000313" key="5">
    <source>
        <dbReference type="Proteomes" id="UP000218767"/>
    </source>
</evidence>
<dbReference type="GO" id="GO:0048038">
    <property type="term" value="F:quinone binding"/>
    <property type="evidence" value="ECO:0007669"/>
    <property type="project" value="InterPro"/>
</dbReference>